<evidence type="ECO:0000259" key="2">
    <source>
        <dbReference type="Pfam" id="PF13088"/>
    </source>
</evidence>
<keyword evidence="4" id="KW-1185">Reference proteome</keyword>
<dbReference type="EMBL" id="JAMWYS010000032">
    <property type="protein sequence ID" value="MCO4293121.1"/>
    <property type="molecule type" value="Genomic_DNA"/>
</dbReference>
<feature type="signal peptide" evidence="1">
    <location>
        <begin position="1"/>
        <end position="23"/>
    </location>
</feature>
<dbReference type="PANTHER" id="PTHR43752">
    <property type="entry name" value="BNR/ASP-BOX REPEAT FAMILY PROTEIN"/>
    <property type="match status" value="1"/>
</dbReference>
<sequence>MKIKIVLTALICLSMFNSCSLQNNELEILDEVFNEREYIEDFNVKLLDNKSDTLPVAKRVLLANSPAFKGYAYATIRPFENKLILVATRFVSPSDWKGGEIIMMESLDGGITWSKEKAIQENIGLIQTAAPSLISVNETLMLFFLVKNSSSQCHVYFKKSFDKGYSWTEPVKVSSVEGYNIINNDRCIVVNDRIIVPVAFTPEIHHYYQKQGIFCYYSDDYGKSWKRSSSIATTIPLMEPGIVHLGGAELLMVIRSNKGKILFSRSFDRGINWTIPVSTNINSPEAPSTIAKLPEDSTLILIWNNNPATGLSKRNPLTMAFSKDKGYTWTNPFMIEYLKNSDFAYSSICFDSQKCHVTYTQIPYSSEFKQNVKYFNIEIETMKNLSRNPY</sequence>
<dbReference type="Pfam" id="PF13088">
    <property type="entry name" value="BNR_2"/>
    <property type="match status" value="1"/>
</dbReference>
<gene>
    <name evidence="3" type="ORF">NF867_09615</name>
</gene>
<keyword evidence="1" id="KW-0732">Signal</keyword>
<dbReference type="SUPFAM" id="SSF50939">
    <property type="entry name" value="Sialidases"/>
    <property type="match status" value="1"/>
</dbReference>
<dbReference type="InterPro" id="IPR011040">
    <property type="entry name" value="Sialidase"/>
</dbReference>
<dbReference type="CDD" id="cd15482">
    <property type="entry name" value="Sialidase_non-viral"/>
    <property type="match status" value="1"/>
</dbReference>
<dbReference type="Gene3D" id="2.120.10.10">
    <property type="match status" value="1"/>
</dbReference>
<dbReference type="InterPro" id="IPR036278">
    <property type="entry name" value="Sialidase_sf"/>
</dbReference>
<comment type="caution">
    <text evidence="3">The sequence shown here is derived from an EMBL/GenBank/DDBJ whole genome shotgun (WGS) entry which is preliminary data.</text>
</comment>
<accession>A0A9X2F2P4</accession>
<proteinExistence type="predicted"/>
<feature type="domain" description="Sialidase" evidence="2">
    <location>
        <begin position="136"/>
        <end position="356"/>
    </location>
</feature>
<evidence type="ECO:0000313" key="4">
    <source>
        <dbReference type="Proteomes" id="UP001155182"/>
    </source>
</evidence>
<feature type="chain" id="PRO_5040826653" evidence="1">
    <location>
        <begin position="24"/>
        <end position="390"/>
    </location>
</feature>
<evidence type="ECO:0000256" key="1">
    <source>
        <dbReference type="SAM" id="SignalP"/>
    </source>
</evidence>
<dbReference type="PANTHER" id="PTHR43752:SF2">
    <property type="entry name" value="BNR_ASP-BOX REPEAT FAMILY PROTEIN"/>
    <property type="match status" value="1"/>
</dbReference>
<reference evidence="3" key="1">
    <citation type="submission" date="2022-06" db="EMBL/GenBank/DDBJ databases">
        <title>Solitalea sp. MAHUQ-68 isolated from rhizospheric soil.</title>
        <authorList>
            <person name="Huq M.A."/>
        </authorList>
    </citation>
    <scope>NUCLEOTIDE SEQUENCE</scope>
    <source>
        <strain evidence="3">MAHUQ-68</strain>
    </source>
</reference>
<dbReference type="AlphaFoldDB" id="A0A9X2F2P4"/>
<protein>
    <submittedName>
        <fullName evidence="3">Glycoside hydrolase</fullName>
    </submittedName>
</protein>
<keyword evidence="3" id="KW-0378">Hydrolase</keyword>
<dbReference type="GO" id="GO:0016787">
    <property type="term" value="F:hydrolase activity"/>
    <property type="evidence" value="ECO:0007669"/>
    <property type="project" value="UniProtKB-KW"/>
</dbReference>
<name>A0A9X2F2P4_9SPHI</name>
<evidence type="ECO:0000313" key="3">
    <source>
        <dbReference type="EMBL" id="MCO4293121.1"/>
    </source>
</evidence>
<dbReference type="Proteomes" id="UP001155182">
    <property type="component" value="Unassembled WGS sequence"/>
</dbReference>
<organism evidence="3 4">
    <name type="scientific">Solitalea agri</name>
    <dbReference type="NCBI Taxonomy" id="2953739"/>
    <lineage>
        <taxon>Bacteria</taxon>
        <taxon>Pseudomonadati</taxon>
        <taxon>Bacteroidota</taxon>
        <taxon>Sphingobacteriia</taxon>
        <taxon>Sphingobacteriales</taxon>
        <taxon>Sphingobacteriaceae</taxon>
        <taxon>Solitalea</taxon>
    </lineage>
</organism>
<dbReference type="RefSeq" id="WP_252587624.1">
    <property type="nucleotide sequence ID" value="NZ_JAMWYS010000032.1"/>
</dbReference>